<sequence>MGDHEKVIESETTSEITIGEDYQTTNTYGEPNSVSVQAAKDEYHDLKQELSRMSRATHLEEGDTGDTFDLDHFLKNMSNGGDESGQLPKHLGVVWRNLNVKGLAAGAHTIPTLFNFVADMFKVWKYFGIGLNNNKKTILHPFNGFCKDGEMLLVLGRPGAGCTSLLKVVANLRGSFTDVDGKVNYGGIDHETFSKDFQGQVCYNEEEDLHFATLTTKQTLEFALRTKTPGKRLPEETKVEFVNKILYLLGNMLGLTKQMNTLVGNAFVRGLSGGERKRLSIAEQMTTASSINCWDCSTRGLDAASALDYVRSLRIMTDVFHKTTIATLYQASNAIYHTFDKVLLLDEGRCIYFGPVGQARQYFEDLGFYCPSRKSTPDFLTGLCNPLEREIKPGFESSVPLTAVAFEQRFQESKIYSTMMAELDAYEQQHATDQQAQQFRQAVDQEHQKRAPKSAPYTASLYQQVKALTIRQYHLLIMDKESLISRYGTILVQGLITASCFYMSPLNGAGAFSRSGAIFFSVIFNSFVSQSELVRFMIGWPILEKHKHFALYRPAAFYLAQTILDVPFAIAQVLLFEICTYFMMGLNLNAGRFFTYFIIMFFINMSTIGFFRFFGAISPSFFVATQLSSVIIINLYNYTGYIVSYSKMHPWLFWIFYLNPLAYGTKALLVNEMEGQAYSCEGPGNSVPYGPEYTDWNYKTCTMAGGVPGESTVQGSSYLLSALSYKPWELWAPDFVVVVAFFLFFTVITALAMEYSPVGKSSTLTRLYLPGKAPKERTPEEEDARLKRQAEVINNMDNISTGTTFSWHHIDYTVPVKGGSLQLLNDISGIVKPGHLTALMGSSGAGKTTLLDVLARRKTLGKVEGRMYLNGETLMNDFERITGYCEQMDVHQPAVTVREALRFSAYLRQPSDVPQQEKNDYVETILQLLEMEDIADAQIGEVESGFGISVEERKRLTIGMELVGKPQLLFLDEPTSGLDAQSSYNIIRFIRKLADAGWPVLCTIHQPSAILFDHFDHLLLLVRGGKTAYYGPIGADARDLIDYFESNGGPKCQVEANPAEWILEVVGAGTAGKATKDWATVWTESKQAKELEQELEQIHQTVDLNPTRKAHTYATSLWTQFILVHKRMALSYWRSPEYNVGRFLNIMATAIITGFTYWKLGHSTSDLQNKLFALFTTFIMAFTIIILAQPKFMTERVYFRREYASRYYSWLPWSISAVLVEVPYILFYSAFFMFGLYWTSGMKNTSEAVGYFYVVFSTVVTWSATLGYIIASVAESGTMAAVLNPLIMSMLALFCGLMQTPSAMPRFWSSWMYWADPFHYIEGLTVNEMENVTVHCTDNDLIRFNPPPGQTCEQYTEAFFQNGATTGYIANPNATDQCGYCQYSTGEEFYQTNYSWGQHTKWANFGILLVFLFFNIFAVVALVYLRRKPRR</sequence>
<dbReference type="Pfam" id="PF14510">
    <property type="entry name" value="ABC_trans_N"/>
    <property type="match status" value="1"/>
</dbReference>
<dbReference type="PROSITE" id="PS50893">
    <property type="entry name" value="ABC_TRANSPORTER_2"/>
    <property type="match status" value="2"/>
</dbReference>
<dbReference type="InterPro" id="IPR034003">
    <property type="entry name" value="ABCG_PDR_2"/>
</dbReference>
<evidence type="ECO:0000256" key="8">
    <source>
        <dbReference type="ARBA" id="ARBA00023136"/>
    </source>
</evidence>
<evidence type="ECO:0000256" key="7">
    <source>
        <dbReference type="ARBA" id="ARBA00022989"/>
    </source>
</evidence>
<dbReference type="InterPro" id="IPR013525">
    <property type="entry name" value="ABC2_TM"/>
</dbReference>
<dbReference type="Proteomes" id="UP000078561">
    <property type="component" value="Unassembled WGS sequence"/>
</dbReference>
<dbReference type="Pfam" id="PF19055">
    <property type="entry name" value="ABC2_membrane_7"/>
    <property type="match status" value="1"/>
</dbReference>
<dbReference type="STRING" id="4829.A0A168MGA6"/>
<dbReference type="CDD" id="cd03233">
    <property type="entry name" value="ABCG_PDR_domain1"/>
    <property type="match status" value="1"/>
</dbReference>
<dbReference type="FunCoup" id="A0A168MGA6">
    <property type="interactions" value="172"/>
</dbReference>
<evidence type="ECO:0000256" key="4">
    <source>
        <dbReference type="ARBA" id="ARBA00022692"/>
    </source>
</evidence>
<dbReference type="Gene3D" id="3.40.50.300">
    <property type="entry name" value="P-loop containing nucleotide triphosphate hydrolases"/>
    <property type="match status" value="2"/>
</dbReference>
<feature type="transmembrane region" description="Helical" evidence="9">
    <location>
        <begin position="1282"/>
        <end position="1304"/>
    </location>
</feature>
<dbReference type="InterPro" id="IPR034001">
    <property type="entry name" value="ABCG_PDR_1"/>
</dbReference>
<dbReference type="CDD" id="cd03232">
    <property type="entry name" value="ABCG_PDR_domain2"/>
    <property type="match status" value="1"/>
</dbReference>
<dbReference type="InterPro" id="IPR043926">
    <property type="entry name" value="ABCG_dom"/>
</dbReference>
<proteinExistence type="inferred from homology"/>
<dbReference type="GO" id="GO:0140359">
    <property type="term" value="F:ABC-type transporter activity"/>
    <property type="evidence" value="ECO:0007669"/>
    <property type="project" value="InterPro"/>
</dbReference>
<dbReference type="PANTHER" id="PTHR19241">
    <property type="entry name" value="ATP-BINDING CASSETTE TRANSPORTER"/>
    <property type="match status" value="1"/>
</dbReference>
<evidence type="ECO:0000256" key="1">
    <source>
        <dbReference type="ARBA" id="ARBA00004141"/>
    </source>
</evidence>
<feature type="transmembrane region" description="Helical" evidence="9">
    <location>
        <begin position="1172"/>
        <end position="1189"/>
    </location>
</feature>
<keyword evidence="8 9" id="KW-0472">Membrane</keyword>
<dbReference type="SMART" id="SM00382">
    <property type="entry name" value="AAA"/>
    <property type="match status" value="2"/>
</dbReference>
<feature type="transmembrane region" description="Helical" evidence="9">
    <location>
        <begin position="1143"/>
        <end position="1160"/>
    </location>
</feature>
<comment type="subcellular location">
    <subcellularLocation>
        <location evidence="1">Membrane</location>
        <topology evidence="1">Multi-pass membrane protein</topology>
    </subcellularLocation>
</comment>
<keyword evidence="4 9" id="KW-0812">Transmembrane</keyword>
<dbReference type="GO" id="GO:0016020">
    <property type="term" value="C:membrane"/>
    <property type="evidence" value="ECO:0007669"/>
    <property type="project" value="UniProtKB-SubCell"/>
</dbReference>
<feature type="transmembrane region" description="Helical" evidence="9">
    <location>
        <begin position="1402"/>
        <end position="1425"/>
    </location>
</feature>
<feature type="transmembrane region" description="Helical" evidence="9">
    <location>
        <begin position="1210"/>
        <end position="1238"/>
    </location>
</feature>
<dbReference type="InterPro" id="IPR010929">
    <property type="entry name" value="PDR_CDR_ABC"/>
</dbReference>
<comment type="similarity">
    <text evidence="2">Belongs to the ABC transporter superfamily. ABCG family. PDR (TC 3.A.1.205) subfamily.</text>
</comment>
<dbReference type="InterPro" id="IPR003593">
    <property type="entry name" value="AAA+_ATPase"/>
</dbReference>
<protein>
    <recommendedName>
        <fullName evidence="10">ABC transporter domain-containing protein</fullName>
    </recommendedName>
</protein>
<feature type="transmembrane region" description="Helical" evidence="9">
    <location>
        <begin position="620"/>
        <end position="639"/>
    </location>
</feature>
<keyword evidence="3" id="KW-0813">Transport</keyword>
<feature type="transmembrane region" description="Helical" evidence="9">
    <location>
        <begin position="594"/>
        <end position="614"/>
    </location>
</feature>
<reference evidence="11" key="1">
    <citation type="submission" date="2016-04" db="EMBL/GenBank/DDBJ databases">
        <authorList>
            <person name="Evans L.H."/>
            <person name="Alamgir A."/>
            <person name="Owens N."/>
            <person name="Weber N.D."/>
            <person name="Virtaneva K."/>
            <person name="Barbian K."/>
            <person name="Babar A."/>
            <person name="Rosenke K."/>
        </authorList>
    </citation>
    <scope>NUCLEOTIDE SEQUENCE [LARGE SCALE GENOMIC DNA]</scope>
    <source>
        <strain evidence="11">CBS 101.48</strain>
    </source>
</reference>
<feature type="transmembrane region" description="Helical" evidence="9">
    <location>
        <begin position="558"/>
        <end position="582"/>
    </location>
</feature>
<dbReference type="InParanoid" id="A0A168MGA6"/>
<dbReference type="GO" id="GO:0016887">
    <property type="term" value="F:ATP hydrolysis activity"/>
    <property type="evidence" value="ECO:0007669"/>
    <property type="project" value="InterPro"/>
</dbReference>
<dbReference type="EMBL" id="LT552109">
    <property type="protein sequence ID" value="SAL98466.1"/>
    <property type="molecule type" value="Genomic_DNA"/>
</dbReference>
<dbReference type="PROSITE" id="PS00211">
    <property type="entry name" value="ABC_TRANSPORTER_1"/>
    <property type="match status" value="1"/>
</dbReference>
<evidence type="ECO:0000256" key="3">
    <source>
        <dbReference type="ARBA" id="ARBA00022448"/>
    </source>
</evidence>
<evidence type="ECO:0000256" key="5">
    <source>
        <dbReference type="ARBA" id="ARBA00022741"/>
    </source>
</evidence>
<feature type="transmembrane region" description="Helical" evidence="9">
    <location>
        <begin position="1250"/>
        <end position="1270"/>
    </location>
</feature>
<evidence type="ECO:0000256" key="2">
    <source>
        <dbReference type="ARBA" id="ARBA00006012"/>
    </source>
</evidence>
<dbReference type="OrthoDB" id="245989at2759"/>
<dbReference type="SUPFAM" id="SSF52540">
    <property type="entry name" value="P-loop containing nucleoside triphosphate hydrolases"/>
    <property type="match status" value="2"/>
</dbReference>
<feature type="transmembrane region" description="Helical" evidence="9">
    <location>
        <begin position="484"/>
        <end position="504"/>
    </location>
</feature>
<dbReference type="Pfam" id="PF00005">
    <property type="entry name" value="ABC_tran"/>
    <property type="match status" value="2"/>
</dbReference>
<keyword evidence="12" id="KW-1185">Reference proteome</keyword>
<evidence type="ECO:0000313" key="12">
    <source>
        <dbReference type="Proteomes" id="UP000078561"/>
    </source>
</evidence>
<evidence type="ECO:0000256" key="6">
    <source>
        <dbReference type="ARBA" id="ARBA00022840"/>
    </source>
</evidence>
<name>A0A168MGA6_ABSGL</name>
<feature type="transmembrane region" description="Helical" evidence="9">
    <location>
        <begin position="651"/>
        <end position="669"/>
    </location>
</feature>
<dbReference type="InterPro" id="IPR003439">
    <property type="entry name" value="ABC_transporter-like_ATP-bd"/>
</dbReference>
<feature type="domain" description="ABC transporter" evidence="10">
    <location>
        <begin position="118"/>
        <end position="372"/>
    </location>
</feature>
<evidence type="ECO:0000259" key="10">
    <source>
        <dbReference type="PROSITE" id="PS50893"/>
    </source>
</evidence>
<dbReference type="Pfam" id="PF01061">
    <property type="entry name" value="ABC2_membrane"/>
    <property type="match status" value="2"/>
</dbReference>
<accession>A0A168MGA6</accession>
<keyword evidence="7 9" id="KW-1133">Transmembrane helix</keyword>
<keyword evidence="6" id="KW-0067">ATP-binding</keyword>
<evidence type="ECO:0000313" key="11">
    <source>
        <dbReference type="EMBL" id="SAL98466.1"/>
    </source>
</evidence>
<organism evidence="11">
    <name type="scientific">Absidia glauca</name>
    <name type="common">Pin mould</name>
    <dbReference type="NCBI Taxonomy" id="4829"/>
    <lineage>
        <taxon>Eukaryota</taxon>
        <taxon>Fungi</taxon>
        <taxon>Fungi incertae sedis</taxon>
        <taxon>Mucoromycota</taxon>
        <taxon>Mucoromycotina</taxon>
        <taxon>Mucoromycetes</taxon>
        <taxon>Mucorales</taxon>
        <taxon>Cunninghamellaceae</taxon>
        <taxon>Absidia</taxon>
    </lineage>
</organism>
<dbReference type="Pfam" id="PF06422">
    <property type="entry name" value="PDR_CDR"/>
    <property type="match status" value="2"/>
</dbReference>
<dbReference type="InterPro" id="IPR017871">
    <property type="entry name" value="ABC_transporter-like_CS"/>
</dbReference>
<keyword evidence="5" id="KW-0547">Nucleotide-binding</keyword>
<feature type="transmembrane region" description="Helical" evidence="9">
    <location>
        <begin position="730"/>
        <end position="752"/>
    </location>
</feature>
<evidence type="ECO:0000256" key="9">
    <source>
        <dbReference type="SAM" id="Phobius"/>
    </source>
</evidence>
<gene>
    <name evidence="11" type="primary">ABSGL_04003.1 scaffold 4782</name>
</gene>
<dbReference type="InterPro" id="IPR029481">
    <property type="entry name" value="ABC_trans_N"/>
</dbReference>
<dbReference type="InterPro" id="IPR027417">
    <property type="entry name" value="P-loop_NTPase"/>
</dbReference>
<feature type="transmembrane region" description="Helical" evidence="9">
    <location>
        <begin position="516"/>
        <end position="538"/>
    </location>
</feature>
<dbReference type="FunFam" id="3.40.50.300:FF:000054">
    <property type="entry name" value="ABC multidrug transporter atrF"/>
    <property type="match status" value="1"/>
</dbReference>
<dbReference type="GO" id="GO:0005524">
    <property type="term" value="F:ATP binding"/>
    <property type="evidence" value="ECO:0007669"/>
    <property type="project" value="UniProtKB-KW"/>
</dbReference>
<feature type="domain" description="ABC transporter" evidence="10">
    <location>
        <begin position="805"/>
        <end position="1048"/>
    </location>
</feature>